<dbReference type="PANTHER" id="PTHR47723">
    <property type="entry name" value="OS05G0353850 PROTEIN"/>
    <property type="match status" value="1"/>
</dbReference>
<keyword evidence="2" id="KW-1185">Reference proteome</keyword>
<reference evidence="1 2" key="1">
    <citation type="submission" date="2024-11" db="EMBL/GenBank/DDBJ databases">
        <title>A near-complete genome assembly of Cinchona calisaya.</title>
        <authorList>
            <person name="Lian D.C."/>
            <person name="Zhao X.W."/>
            <person name="Wei L."/>
        </authorList>
    </citation>
    <scope>NUCLEOTIDE SEQUENCE [LARGE SCALE GENOMIC DNA]</scope>
    <source>
        <tissue evidence="1">Nenye</tissue>
    </source>
</reference>
<gene>
    <name evidence="1" type="ORF">ACH5RR_007010</name>
</gene>
<comment type="caution">
    <text evidence="1">The sequence shown here is derived from an EMBL/GenBank/DDBJ whole genome shotgun (WGS) entry which is preliminary data.</text>
</comment>
<dbReference type="PANTHER" id="PTHR47723:SF19">
    <property type="entry name" value="POLYNUCLEOTIDYL TRANSFERASE, RIBONUCLEASE H-LIKE SUPERFAMILY PROTEIN"/>
    <property type="match status" value="1"/>
</dbReference>
<dbReference type="EMBL" id="JBJUIK010000003">
    <property type="protein sequence ID" value="KAL3533489.1"/>
    <property type="molecule type" value="Genomic_DNA"/>
</dbReference>
<dbReference type="CDD" id="cd06222">
    <property type="entry name" value="RNase_H_like"/>
    <property type="match status" value="1"/>
</dbReference>
<dbReference type="Proteomes" id="UP001630127">
    <property type="component" value="Unassembled WGS sequence"/>
</dbReference>
<evidence type="ECO:0000313" key="2">
    <source>
        <dbReference type="Proteomes" id="UP001630127"/>
    </source>
</evidence>
<proteinExistence type="predicted"/>
<accession>A0ABD3AQJ4</accession>
<evidence type="ECO:0008006" key="3">
    <source>
        <dbReference type="Google" id="ProtNLM"/>
    </source>
</evidence>
<organism evidence="1 2">
    <name type="scientific">Cinchona calisaya</name>
    <dbReference type="NCBI Taxonomy" id="153742"/>
    <lineage>
        <taxon>Eukaryota</taxon>
        <taxon>Viridiplantae</taxon>
        <taxon>Streptophyta</taxon>
        <taxon>Embryophyta</taxon>
        <taxon>Tracheophyta</taxon>
        <taxon>Spermatophyta</taxon>
        <taxon>Magnoliopsida</taxon>
        <taxon>eudicotyledons</taxon>
        <taxon>Gunneridae</taxon>
        <taxon>Pentapetalae</taxon>
        <taxon>asterids</taxon>
        <taxon>lamiids</taxon>
        <taxon>Gentianales</taxon>
        <taxon>Rubiaceae</taxon>
        <taxon>Cinchonoideae</taxon>
        <taxon>Cinchoneae</taxon>
        <taxon>Cinchona</taxon>
    </lineage>
</organism>
<name>A0ABD3AQJ4_9GENT</name>
<dbReference type="InterPro" id="IPR044730">
    <property type="entry name" value="RNase_H-like_dom_plant"/>
</dbReference>
<dbReference type="InterPro" id="IPR053151">
    <property type="entry name" value="RNase_H-like"/>
</dbReference>
<protein>
    <recommendedName>
        <fullName evidence="3">RNase H type-1 domain-containing protein</fullName>
    </recommendedName>
</protein>
<evidence type="ECO:0000313" key="1">
    <source>
        <dbReference type="EMBL" id="KAL3533489.1"/>
    </source>
</evidence>
<dbReference type="AlphaFoldDB" id="A0ABD3AQJ4"/>
<sequence>MEGGWWLWGYERLTMVVMVVIGLWEVNSGDGYRAMGGRSGVDNVVLSNMPCTDSRRRKISVEGLDSILVLISQKSSSLQAPNLSAEAPIQANLNGHVYSLIINNKSLSYIGWSPPPPGWFKLNLDGSSLGSPGLLGAGGLIHNHFGEWVVGYAWKLGLANSLAAELWG</sequence>